<evidence type="ECO:0000256" key="1">
    <source>
        <dbReference type="SAM" id="Phobius"/>
    </source>
</evidence>
<sequence>MKTRRAKSSERGVAMLLVLVGIAVLALVANEIRYNSVVELRLATNQRDELRAHYLAKSGIGLSRLMLRFQKQLDSIQIPNISGMLQGLTGALTGQTGQTGAAGANPLAGGGGSMSIQLWRMAKIDCHMLEQMVPELDEKGQAIAGSIKNKKFDFDDENPELAAAQTNRRFGSFSGCFESKLTDEEERINLAKLDAPQGTSAGLLLQLINTLTDKKYEFLFEKEDSNRVKVTPDELIVNMRDWIDEDETGTTLNITGTGDPFQKGFSDENGGYVKYDPQYRAKNARFDSLDELFMVHGVNDRFMAAFKEKFTVYPDVNSRLNINTDDPMLLEVAIRSVADPLRPDPRLADPIFMDTLIKKIRAARIFALFGMSTADFVNIIAASGIPVNAAIQNNVQGNRFIGDKSMTYRISVTGSAGDVTRTITAVVRLDDTLGRLVYWREE</sequence>
<dbReference type="PANTHER" id="PTHR38831:SF2">
    <property type="entry name" value="TYPE II SECRETION SYSTEM PROTEIN K"/>
    <property type="match status" value="1"/>
</dbReference>
<dbReference type="EMBL" id="QFQP01000023">
    <property type="protein sequence ID" value="PZR08872.1"/>
    <property type="molecule type" value="Genomic_DNA"/>
</dbReference>
<dbReference type="PANTHER" id="PTHR38831">
    <property type="entry name" value="TYPE II SECRETION SYSTEM PROTEIN K"/>
    <property type="match status" value="1"/>
</dbReference>
<name>A0A2W5T1D3_9BACT</name>
<reference evidence="2 3" key="1">
    <citation type="submission" date="2017-08" db="EMBL/GenBank/DDBJ databases">
        <title>Infants hospitalized years apart are colonized by the same room-sourced microbial strains.</title>
        <authorList>
            <person name="Brooks B."/>
            <person name="Olm M.R."/>
            <person name="Firek B.A."/>
            <person name="Baker R."/>
            <person name="Thomas B.C."/>
            <person name="Morowitz M.J."/>
            <person name="Banfield J.F."/>
        </authorList>
    </citation>
    <scope>NUCLEOTIDE SEQUENCE [LARGE SCALE GENOMIC DNA]</scope>
    <source>
        <strain evidence="2">S2_003_000_R2_14</strain>
    </source>
</reference>
<dbReference type="SUPFAM" id="SSF158544">
    <property type="entry name" value="GspK insert domain-like"/>
    <property type="match status" value="1"/>
</dbReference>
<accession>A0A2W5T1D3</accession>
<evidence type="ECO:0000313" key="2">
    <source>
        <dbReference type="EMBL" id="PZR08872.1"/>
    </source>
</evidence>
<dbReference type="InterPro" id="IPR005628">
    <property type="entry name" value="GspK"/>
</dbReference>
<dbReference type="AlphaFoldDB" id="A0A2W5T1D3"/>
<dbReference type="GO" id="GO:0009306">
    <property type="term" value="P:protein secretion"/>
    <property type="evidence" value="ECO:0007669"/>
    <property type="project" value="InterPro"/>
</dbReference>
<protein>
    <submittedName>
        <fullName evidence="2">General secretion pathway protein GspK</fullName>
    </submittedName>
</protein>
<keyword evidence="1" id="KW-0472">Membrane</keyword>
<dbReference type="GO" id="GO:0016020">
    <property type="term" value="C:membrane"/>
    <property type="evidence" value="ECO:0007669"/>
    <property type="project" value="InterPro"/>
</dbReference>
<evidence type="ECO:0000313" key="3">
    <source>
        <dbReference type="Proteomes" id="UP000249061"/>
    </source>
</evidence>
<dbReference type="Proteomes" id="UP000249061">
    <property type="component" value="Unassembled WGS sequence"/>
</dbReference>
<dbReference type="InterPro" id="IPR038072">
    <property type="entry name" value="GspK_central_sf"/>
</dbReference>
<gene>
    <name evidence="2" type="ORF">DI536_23560</name>
</gene>
<organism evidence="2 3">
    <name type="scientific">Archangium gephyra</name>
    <dbReference type="NCBI Taxonomy" id="48"/>
    <lineage>
        <taxon>Bacteria</taxon>
        <taxon>Pseudomonadati</taxon>
        <taxon>Myxococcota</taxon>
        <taxon>Myxococcia</taxon>
        <taxon>Myxococcales</taxon>
        <taxon>Cystobacterineae</taxon>
        <taxon>Archangiaceae</taxon>
        <taxon>Archangium</taxon>
    </lineage>
</organism>
<dbReference type="Gene3D" id="1.10.40.60">
    <property type="entry name" value="EpsJ-like"/>
    <property type="match status" value="1"/>
</dbReference>
<proteinExistence type="predicted"/>
<keyword evidence="1" id="KW-1133">Transmembrane helix</keyword>
<keyword evidence="1" id="KW-0812">Transmembrane</keyword>
<feature type="transmembrane region" description="Helical" evidence="1">
    <location>
        <begin position="12"/>
        <end position="29"/>
    </location>
</feature>
<comment type="caution">
    <text evidence="2">The sequence shown here is derived from an EMBL/GenBank/DDBJ whole genome shotgun (WGS) entry which is preliminary data.</text>
</comment>